<evidence type="ECO:0000259" key="3">
    <source>
        <dbReference type="PROSITE" id="PS01031"/>
    </source>
</evidence>
<evidence type="ECO:0000313" key="5">
    <source>
        <dbReference type="Proteomes" id="UP000254808"/>
    </source>
</evidence>
<dbReference type="AlphaFoldDB" id="A0A345UJY7"/>
<dbReference type="SUPFAM" id="SSF49764">
    <property type="entry name" value="HSP20-like chaperones"/>
    <property type="match status" value="1"/>
</dbReference>
<dbReference type="Gene3D" id="2.60.40.790">
    <property type="match status" value="1"/>
</dbReference>
<dbReference type="InterPro" id="IPR031107">
    <property type="entry name" value="Small_HSP"/>
</dbReference>
<keyword evidence="4" id="KW-0346">Stress response</keyword>
<keyword evidence="5" id="KW-1185">Reference proteome</keyword>
<name>A0A345UJY7_9BACT</name>
<dbReference type="InterPro" id="IPR008978">
    <property type="entry name" value="HSP20-like_chaperone"/>
</dbReference>
<dbReference type="CDD" id="cd06464">
    <property type="entry name" value="ACD_sHsps-like"/>
    <property type="match status" value="1"/>
</dbReference>
<accession>A0A345UJY7</accession>
<dbReference type="Proteomes" id="UP000254808">
    <property type="component" value="Chromosome"/>
</dbReference>
<dbReference type="PROSITE" id="PS01031">
    <property type="entry name" value="SHSP"/>
    <property type="match status" value="1"/>
</dbReference>
<evidence type="ECO:0000256" key="2">
    <source>
        <dbReference type="RuleBase" id="RU003616"/>
    </source>
</evidence>
<dbReference type="EMBL" id="CP027806">
    <property type="protein sequence ID" value="AXJ00789.1"/>
    <property type="molecule type" value="Genomic_DNA"/>
</dbReference>
<dbReference type="KEGG" id="cprv:CYPRO_1538"/>
<feature type="domain" description="SHSP" evidence="3">
    <location>
        <begin position="34"/>
        <end position="144"/>
    </location>
</feature>
<dbReference type="RefSeq" id="WP_114984049.1">
    <property type="nucleotide sequence ID" value="NZ_CP027806.1"/>
</dbReference>
<sequence length="144" mass="15847">MSQFNISELENRLAELGRDVQKFAENIGLSTVSERETGFNPRLDVLKEPHVVTVLMDLPGMEKDDIHVGLSGNQLTISGKREIFYATEAETLKKERQTGAFTRAVSMSAHANAAGIKAVFRNGVLRVTIPIGPEVPNTDKIIIE</sequence>
<proteinExistence type="inferred from homology"/>
<dbReference type="PANTHER" id="PTHR11527">
    <property type="entry name" value="HEAT-SHOCK PROTEIN 20 FAMILY MEMBER"/>
    <property type="match status" value="1"/>
</dbReference>
<gene>
    <name evidence="4" type="ORF">CYPRO_1538</name>
</gene>
<dbReference type="OrthoDB" id="9814487at2"/>
<evidence type="ECO:0000256" key="1">
    <source>
        <dbReference type="PROSITE-ProRule" id="PRU00285"/>
    </source>
</evidence>
<evidence type="ECO:0000313" key="4">
    <source>
        <dbReference type="EMBL" id="AXJ00789.1"/>
    </source>
</evidence>
<comment type="similarity">
    <text evidence="1 2">Belongs to the small heat shock protein (HSP20) family.</text>
</comment>
<organism evidence="4 5">
    <name type="scientific">Cyclonatronum proteinivorum</name>
    <dbReference type="NCBI Taxonomy" id="1457365"/>
    <lineage>
        <taxon>Bacteria</taxon>
        <taxon>Pseudomonadati</taxon>
        <taxon>Balneolota</taxon>
        <taxon>Balneolia</taxon>
        <taxon>Balneolales</taxon>
        <taxon>Cyclonatronaceae</taxon>
        <taxon>Cyclonatronum</taxon>
    </lineage>
</organism>
<protein>
    <submittedName>
        <fullName evidence="4">Heat shock protein Hsp20</fullName>
    </submittedName>
</protein>
<reference evidence="4 5" key="1">
    <citation type="submission" date="2018-03" db="EMBL/GenBank/DDBJ databases">
        <title>Phenotypic and genomic properties of Cyclonatronum proteinivorum gen. nov., sp. nov., a haloalkaliphilic bacteroidete from soda lakes possessing Na+-translocating rhodopsin.</title>
        <authorList>
            <person name="Toshchakov S.V."/>
            <person name="Korzhenkov A."/>
            <person name="Samarov N.I."/>
            <person name="Kublanov I.V."/>
            <person name="Muntyan M.S."/>
            <person name="Sorokin D.Y."/>
        </authorList>
    </citation>
    <scope>NUCLEOTIDE SEQUENCE [LARGE SCALE GENOMIC DNA]</scope>
    <source>
        <strain evidence="4 5">Omega</strain>
    </source>
</reference>
<dbReference type="InterPro" id="IPR002068">
    <property type="entry name" value="A-crystallin/Hsp20_dom"/>
</dbReference>
<dbReference type="Pfam" id="PF00011">
    <property type="entry name" value="HSP20"/>
    <property type="match status" value="1"/>
</dbReference>